<dbReference type="GO" id="GO:0030968">
    <property type="term" value="P:endoplasmic reticulum unfolded protein response"/>
    <property type="evidence" value="ECO:0007669"/>
    <property type="project" value="TreeGrafter"/>
</dbReference>
<dbReference type="GO" id="GO:0005783">
    <property type="term" value="C:endoplasmic reticulum"/>
    <property type="evidence" value="ECO:0007669"/>
    <property type="project" value="TreeGrafter"/>
</dbReference>
<dbReference type="InterPro" id="IPR013927">
    <property type="entry name" value="TF_Opi1_Ccg-8"/>
</dbReference>
<sequence length="392" mass="43007">MNPGTRGDPEELSVAETLSQLKQQQQLYTGAGIAAYVPQAIQPLTPTTSNTVSVKPEGVDGVHPSSKEQTPIEWYYRSETVETKSVLDKTSISTESIEYTNSSHNSPRDSPLPVAPRYPSRSPKAWRKVLITATSLVLTKDAKKKLRHLLALLRLASEHLNAKVSILKAAMEKDASDDNVTPGLSQMAIRNDIITTIKKSLTMLSTLATNSLPRTARNRLRHMILKLPSRWAMQLDAGASVDGQCESAVLALATETLLSIRNITSILSETLERADSWVEKLPDKQKQANNDISAQEYAEVSNYLEGKEVLSQSDNTEPDLLNEKSNIPGETLTHTTSKQLETTAENGDHTTGLNPDTNSSKDVKLSQEKCNHNVPDPEPALKPKPDSEPQET</sequence>
<feature type="region of interest" description="Disordered" evidence="1">
    <location>
        <begin position="342"/>
        <end position="392"/>
    </location>
</feature>
<evidence type="ECO:0000313" key="3">
    <source>
        <dbReference type="Proteomes" id="UP001362899"/>
    </source>
</evidence>
<keyword evidence="3" id="KW-1185">Reference proteome</keyword>
<dbReference type="GO" id="GO:0008654">
    <property type="term" value="P:phospholipid biosynthetic process"/>
    <property type="evidence" value="ECO:0007669"/>
    <property type="project" value="TreeGrafter"/>
</dbReference>
<dbReference type="PANTHER" id="PTHR38406">
    <property type="entry name" value="TRANSCRIPTIONAL REPRESSOR OPI1"/>
    <property type="match status" value="1"/>
</dbReference>
<dbReference type="GO" id="GO:0005634">
    <property type="term" value="C:nucleus"/>
    <property type="evidence" value="ECO:0007669"/>
    <property type="project" value="TreeGrafter"/>
</dbReference>
<dbReference type="AlphaFoldDB" id="A0AAV5RCH5"/>
<dbReference type="Proteomes" id="UP001362899">
    <property type="component" value="Unassembled WGS sequence"/>
</dbReference>
<dbReference type="GO" id="GO:0006357">
    <property type="term" value="P:regulation of transcription by RNA polymerase II"/>
    <property type="evidence" value="ECO:0007669"/>
    <property type="project" value="TreeGrafter"/>
</dbReference>
<gene>
    <name evidence="2" type="ORF">DASB73_000580</name>
</gene>
<dbReference type="GO" id="GO:0003714">
    <property type="term" value="F:transcription corepressor activity"/>
    <property type="evidence" value="ECO:0007669"/>
    <property type="project" value="InterPro"/>
</dbReference>
<feature type="compositionally biased region" description="Basic and acidic residues" evidence="1">
    <location>
        <begin position="379"/>
        <end position="392"/>
    </location>
</feature>
<feature type="region of interest" description="Disordered" evidence="1">
    <location>
        <begin position="46"/>
        <end position="66"/>
    </location>
</feature>
<dbReference type="Pfam" id="PF08618">
    <property type="entry name" value="Opi1"/>
    <property type="match status" value="1"/>
</dbReference>
<evidence type="ECO:0000313" key="2">
    <source>
        <dbReference type="EMBL" id="GMM49100.1"/>
    </source>
</evidence>
<name>A0AAV5RCH5_STABA</name>
<accession>A0AAV5RCH5</accession>
<reference evidence="2 3" key="1">
    <citation type="journal article" date="2023" name="Elife">
        <title>Identification of key yeast species and microbe-microbe interactions impacting larval growth of Drosophila in the wild.</title>
        <authorList>
            <person name="Mure A."/>
            <person name="Sugiura Y."/>
            <person name="Maeda R."/>
            <person name="Honda K."/>
            <person name="Sakurai N."/>
            <person name="Takahashi Y."/>
            <person name="Watada M."/>
            <person name="Katoh T."/>
            <person name="Gotoh A."/>
            <person name="Gotoh Y."/>
            <person name="Taniguchi I."/>
            <person name="Nakamura K."/>
            <person name="Hayashi T."/>
            <person name="Katayama T."/>
            <person name="Uemura T."/>
            <person name="Hattori Y."/>
        </authorList>
    </citation>
    <scope>NUCLEOTIDE SEQUENCE [LARGE SCALE GENOMIC DNA]</scope>
    <source>
        <strain evidence="2 3">SB-73</strain>
    </source>
</reference>
<dbReference type="EMBL" id="BTGC01000001">
    <property type="protein sequence ID" value="GMM49100.1"/>
    <property type="molecule type" value="Genomic_DNA"/>
</dbReference>
<feature type="region of interest" description="Disordered" evidence="1">
    <location>
        <begin position="97"/>
        <end position="119"/>
    </location>
</feature>
<comment type="caution">
    <text evidence="2">The sequence shown here is derived from an EMBL/GenBank/DDBJ whole genome shotgun (WGS) entry which is preliminary data.</text>
</comment>
<protein>
    <submittedName>
        <fullName evidence="2">Uncharacterized protein</fullName>
    </submittedName>
</protein>
<proteinExistence type="predicted"/>
<dbReference type="PANTHER" id="PTHR38406:SF1">
    <property type="entry name" value="TRANSCRIPTIONAL REPRESSOR OPI1"/>
    <property type="match status" value="1"/>
</dbReference>
<feature type="compositionally biased region" description="Basic and acidic residues" evidence="1">
    <location>
        <begin position="359"/>
        <end position="371"/>
    </location>
</feature>
<feature type="compositionally biased region" description="Polar residues" evidence="1">
    <location>
        <begin position="342"/>
        <end position="358"/>
    </location>
</feature>
<evidence type="ECO:0000256" key="1">
    <source>
        <dbReference type="SAM" id="MobiDB-lite"/>
    </source>
</evidence>
<organism evidence="2 3">
    <name type="scientific">Starmerella bacillaris</name>
    <name type="common">Yeast</name>
    <name type="synonym">Candida zemplinina</name>
    <dbReference type="NCBI Taxonomy" id="1247836"/>
    <lineage>
        <taxon>Eukaryota</taxon>
        <taxon>Fungi</taxon>
        <taxon>Dikarya</taxon>
        <taxon>Ascomycota</taxon>
        <taxon>Saccharomycotina</taxon>
        <taxon>Dipodascomycetes</taxon>
        <taxon>Dipodascales</taxon>
        <taxon>Trichomonascaceae</taxon>
        <taxon>Starmerella</taxon>
    </lineage>
</organism>